<dbReference type="SUPFAM" id="SSF56112">
    <property type="entry name" value="Protein kinase-like (PK-like)"/>
    <property type="match status" value="1"/>
</dbReference>
<evidence type="ECO:0000259" key="1">
    <source>
        <dbReference type="PROSITE" id="PS50011"/>
    </source>
</evidence>
<gene>
    <name evidence="2" type="ORF">GLOINDRAFT_11863</name>
</gene>
<protein>
    <recommendedName>
        <fullName evidence="1">Protein kinase domain-containing protein</fullName>
    </recommendedName>
</protein>
<proteinExistence type="predicted"/>
<name>U9T195_RHIID</name>
<dbReference type="GO" id="GO:0004672">
    <property type="term" value="F:protein kinase activity"/>
    <property type="evidence" value="ECO:0007669"/>
    <property type="project" value="InterPro"/>
</dbReference>
<sequence length="205" mass="23995">METEFNKLNISDEDSNKDSNLESISHKNCSYCNKSFTKELWCKECDPFRMIEGWTSGNNDIDKFIKDTIYDARNSGSEFIEWVPFDRFEDVKQIGEGGFAKVYSATWIDGKTEYDKQDDGSWKKEEPEPMKVALKRLNGSQNMSAEYYLNELKIHRKHCTNTIRTLQFYGITKDPETEEFIMILDFANQGNLRSFLSITLMIYMI</sequence>
<dbReference type="Gene3D" id="1.10.510.10">
    <property type="entry name" value="Transferase(Phosphotransferase) domain 1"/>
    <property type="match status" value="1"/>
</dbReference>
<dbReference type="GO" id="GO:0005524">
    <property type="term" value="F:ATP binding"/>
    <property type="evidence" value="ECO:0007669"/>
    <property type="project" value="InterPro"/>
</dbReference>
<accession>U9T195</accession>
<dbReference type="HOGENOM" id="CLU_000288_7_34_1"/>
<dbReference type="Pfam" id="PF07714">
    <property type="entry name" value="PK_Tyr_Ser-Thr"/>
    <property type="match status" value="1"/>
</dbReference>
<dbReference type="InterPro" id="IPR011009">
    <property type="entry name" value="Kinase-like_dom_sf"/>
</dbReference>
<reference evidence="2" key="1">
    <citation type="submission" date="2013-07" db="EMBL/GenBank/DDBJ databases">
        <title>The genome of an arbuscular mycorrhizal fungus provides insights into the evolution of the oldest plant symbiosis.</title>
        <authorList>
            <consortium name="DOE Joint Genome Institute"/>
            <person name="Tisserant E."/>
            <person name="Malbreil M."/>
            <person name="Kuo A."/>
            <person name="Kohler A."/>
            <person name="Symeonidi A."/>
            <person name="Balestrini R."/>
            <person name="Charron P."/>
            <person name="Duensing N."/>
            <person name="Frei-dit-Frey N."/>
            <person name="Gianinazzi-Pearson V."/>
            <person name="Gilbert B."/>
            <person name="Handa Y."/>
            <person name="Hijri M."/>
            <person name="Kaul R."/>
            <person name="Kawaguchi M."/>
            <person name="Krajinski F."/>
            <person name="Lammers P."/>
            <person name="Lapierre D."/>
            <person name="Masclaux F.G."/>
            <person name="Murat C."/>
            <person name="Morin E."/>
            <person name="Ndikumana S."/>
            <person name="Pagni M."/>
            <person name="Petitpierre D."/>
            <person name="Requena N."/>
            <person name="Rosikiewicz P."/>
            <person name="Riley R."/>
            <person name="Saito K."/>
            <person name="San Clemente H."/>
            <person name="Shapiro H."/>
            <person name="van Tuinen D."/>
            <person name="Becard G."/>
            <person name="Bonfante P."/>
            <person name="Paszkowski U."/>
            <person name="Shachar-Hill Y."/>
            <person name="Young J.P."/>
            <person name="Sanders I.R."/>
            <person name="Henrissat B."/>
            <person name="Rensing S.A."/>
            <person name="Grigoriev I.V."/>
            <person name="Corradi N."/>
            <person name="Roux C."/>
            <person name="Martin F."/>
        </authorList>
    </citation>
    <scope>NUCLEOTIDE SEQUENCE</scope>
    <source>
        <strain evidence="2">DAOM 197198</strain>
    </source>
</reference>
<dbReference type="EMBL" id="KI299836">
    <property type="protein sequence ID" value="ERZ97155.1"/>
    <property type="molecule type" value="Genomic_DNA"/>
</dbReference>
<organism evidence="2">
    <name type="scientific">Rhizophagus irregularis (strain DAOM 181602 / DAOM 197198 / MUCL 43194)</name>
    <name type="common">Arbuscular mycorrhizal fungus</name>
    <name type="synonym">Glomus intraradices</name>
    <dbReference type="NCBI Taxonomy" id="747089"/>
    <lineage>
        <taxon>Eukaryota</taxon>
        <taxon>Fungi</taxon>
        <taxon>Fungi incertae sedis</taxon>
        <taxon>Mucoromycota</taxon>
        <taxon>Glomeromycotina</taxon>
        <taxon>Glomeromycetes</taxon>
        <taxon>Glomerales</taxon>
        <taxon>Glomeraceae</taxon>
        <taxon>Rhizophagus</taxon>
    </lineage>
</organism>
<dbReference type="InterPro" id="IPR001245">
    <property type="entry name" value="Ser-Thr/Tyr_kinase_cat_dom"/>
</dbReference>
<dbReference type="InterPro" id="IPR000719">
    <property type="entry name" value="Prot_kinase_dom"/>
</dbReference>
<dbReference type="AlphaFoldDB" id="U9T195"/>
<evidence type="ECO:0000313" key="2">
    <source>
        <dbReference type="EMBL" id="ERZ97155.1"/>
    </source>
</evidence>
<dbReference type="PROSITE" id="PS50011">
    <property type="entry name" value="PROTEIN_KINASE_DOM"/>
    <property type="match status" value="1"/>
</dbReference>
<feature type="domain" description="Protein kinase" evidence="1">
    <location>
        <begin position="88"/>
        <end position="205"/>
    </location>
</feature>